<accession>A0AAW1T7L1</accession>
<name>A0AAW1T7L1_9CHLO</name>
<keyword evidence="2" id="KW-1185">Reference proteome</keyword>
<dbReference type="Gene3D" id="2.30.110.10">
    <property type="entry name" value="Electron Transport, Fmn-binding Protein, Chain A"/>
    <property type="match status" value="1"/>
</dbReference>
<dbReference type="AlphaFoldDB" id="A0AAW1T7L1"/>
<dbReference type="SUPFAM" id="SSF50475">
    <property type="entry name" value="FMN-binding split barrel"/>
    <property type="match status" value="1"/>
</dbReference>
<reference evidence="1 2" key="1">
    <citation type="journal article" date="2024" name="Nat. Commun.">
        <title>Phylogenomics reveals the evolutionary origins of lichenization in chlorophyte algae.</title>
        <authorList>
            <person name="Puginier C."/>
            <person name="Libourel C."/>
            <person name="Otte J."/>
            <person name="Skaloud P."/>
            <person name="Haon M."/>
            <person name="Grisel S."/>
            <person name="Petersen M."/>
            <person name="Berrin J.G."/>
            <person name="Delaux P.M."/>
            <person name="Dal Grande F."/>
            <person name="Keller J."/>
        </authorList>
    </citation>
    <scope>NUCLEOTIDE SEQUENCE [LARGE SCALE GENOMIC DNA]</scope>
    <source>
        <strain evidence="1 2">SAG 2523</strain>
    </source>
</reference>
<dbReference type="Pfam" id="PF12900">
    <property type="entry name" value="Pyridox_ox_2"/>
    <property type="match status" value="1"/>
</dbReference>
<gene>
    <name evidence="1" type="ORF">WJX84_006876</name>
</gene>
<organism evidence="1 2">
    <name type="scientific">Apatococcus fuscideae</name>
    <dbReference type="NCBI Taxonomy" id="2026836"/>
    <lineage>
        <taxon>Eukaryota</taxon>
        <taxon>Viridiplantae</taxon>
        <taxon>Chlorophyta</taxon>
        <taxon>core chlorophytes</taxon>
        <taxon>Trebouxiophyceae</taxon>
        <taxon>Chlorellales</taxon>
        <taxon>Chlorellaceae</taxon>
        <taxon>Apatococcus</taxon>
    </lineage>
</organism>
<dbReference type="PANTHER" id="PTHR34071">
    <property type="entry name" value="5-NITROIMIDAZOLE ANTIBIOTICS RESISTANCE PROTEIN, NIMA-FAMILY-RELATED PROTEIN-RELATED"/>
    <property type="match status" value="1"/>
</dbReference>
<evidence type="ECO:0000313" key="2">
    <source>
        <dbReference type="Proteomes" id="UP001485043"/>
    </source>
</evidence>
<comment type="caution">
    <text evidence="1">The sequence shown here is derived from an EMBL/GenBank/DDBJ whole genome shotgun (WGS) entry which is preliminary data.</text>
</comment>
<dbReference type="InterPro" id="IPR012349">
    <property type="entry name" value="Split_barrel_FMN-bd"/>
</dbReference>
<sequence>MTTDDSYQVTPSTKIRRMPARSTYDKCEIDEILKEGLVCHVAFQADGRPCCIPMAYAKMEEKLYVHGSIASRLLKSMKGGLEVCITVTLLDGLVLARSGFHHDMLFRSVMAFGTAEPVTDEAEKERVLGALVDHIIPGRNAQIRQPTSAELRATSLLALQLEEVSAKVRTGLCEDDEADYALPMWAGVLPISTAVVGSPEADHRLPIGIEVPSNVQEYSRKPAANTLGAGT</sequence>
<dbReference type="EMBL" id="JALJOV010000239">
    <property type="protein sequence ID" value="KAK9865540.1"/>
    <property type="molecule type" value="Genomic_DNA"/>
</dbReference>
<dbReference type="Proteomes" id="UP001485043">
    <property type="component" value="Unassembled WGS sequence"/>
</dbReference>
<evidence type="ECO:0000313" key="1">
    <source>
        <dbReference type="EMBL" id="KAK9865540.1"/>
    </source>
</evidence>
<dbReference type="PANTHER" id="PTHR34071:SF2">
    <property type="entry name" value="FLAVIN-NUCLEOTIDE-BINDING PROTEIN"/>
    <property type="match status" value="1"/>
</dbReference>
<dbReference type="InterPro" id="IPR024747">
    <property type="entry name" value="Pyridox_Oxase-rel"/>
</dbReference>
<evidence type="ECO:0008006" key="3">
    <source>
        <dbReference type="Google" id="ProtNLM"/>
    </source>
</evidence>
<proteinExistence type="predicted"/>
<protein>
    <recommendedName>
        <fullName evidence="3">Pyridoxamine 5'-phosphate oxidase family protein</fullName>
    </recommendedName>
</protein>